<name>A0ABY8FST5_9SPHN</name>
<accession>A0ABY8FST5</accession>
<dbReference type="RefSeq" id="WP_278016764.1">
    <property type="nucleotide sequence ID" value="NZ_CP121106.1"/>
</dbReference>
<evidence type="ECO:0000256" key="2">
    <source>
        <dbReference type="SAM" id="SignalP"/>
    </source>
</evidence>
<keyword evidence="2" id="KW-0732">Signal</keyword>
<reference evidence="3 4" key="1">
    <citation type="submission" date="2023-03" db="EMBL/GenBank/DDBJ databases">
        <title>Altererythrobacter sp. CAU 1644 isolated from sand.</title>
        <authorList>
            <person name="Kim W."/>
        </authorList>
    </citation>
    <scope>NUCLEOTIDE SEQUENCE [LARGE SCALE GENOMIC DNA]</scope>
    <source>
        <strain evidence="3 4">CAU 1644</strain>
    </source>
</reference>
<dbReference type="Proteomes" id="UP001215827">
    <property type="component" value="Chromosome"/>
</dbReference>
<proteinExistence type="predicted"/>
<sequence>MRRVLGALAAAALLVVPVGAAQAQLGGLERTEVKEGYQLKPGEVRILVFRPDVRVGAQTTGGMHEPNAEWTEQAKANLMAALEKEHQLRGTQLVMVGDQDGENTELVEDYTALFTTVANAVLNHKMVPSNRLPTKRDKFDWTLGDGAARLKPLGGDYGLFFYTYDSYGSTGRKVIQGLALLLGGGFVPSGVHIGYAGLVDLDTGDLVWLNVDTSMGGDPRTVDGAEKRVKQLMEDFPVKAEGVAAPEGTIFFEPALPPDPEMENSAEAAETPEESPEVDQ</sequence>
<feature type="region of interest" description="Disordered" evidence="1">
    <location>
        <begin position="253"/>
        <end position="280"/>
    </location>
</feature>
<feature type="compositionally biased region" description="Acidic residues" evidence="1">
    <location>
        <begin position="260"/>
        <end position="280"/>
    </location>
</feature>
<feature type="chain" id="PRO_5046526793" evidence="2">
    <location>
        <begin position="24"/>
        <end position="280"/>
    </location>
</feature>
<evidence type="ECO:0000313" key="4">
    <source>
        <dbReference type="Proteomes" id="UP001215827"/>
    </source>
</evidence>
<feature type="signal peptide" evidence="2">
    <location>
        <begin position="1"/>
        <end position="23"/>
    </location>
</feature>
<dbReference type="EMBL" id="CP121106">
    <property type="protein sequence ID" value="WFL78073.1"/>
    <property type="molecule type" value="Genomic_DNA"/>
</dbReference>
<organism evidence="3 4">
    <name type="scientific">Altererythrobacter arenosus</name>
    <dbReference type="NCBI Taxonomy" id="3032592"/>
    <lineage>
        <taxon>Bacteria</taxon>
        <taxon>Pseudomonadati</taxon>
        <taxon>Pseudomonadota</taxon>
        <taxon>Alphaproteobacteria</taxon>
        <taxon>Sphingomonadales</taxon>
        <taxon>Erythrobacteraceae</taxon>
        <taxon>Altererythrobacter</taxon>
    </lineage>
</organism>
<evidence type="ECO:0000256" key="1">
    <source>
        <dbReference type="SAM" id="MobiDB-lite"/>
    </source>
</evidence>
<gene>
    <name evidence="3" type="ORF">P7228_03105</name>
</gene>
<evidence type="ECO:0000313" key="3">
    <source>
        <dbReference type="EMBL" id="WFL78073.1"/>
    </source>
</evidence>
<keyword evidence="4" id="KW-1185">Reference proteome</keyword>
<protein>
    <submittedName>
        <fullName evidence="3">Uncharacterized protein</fullName>
    </submittedName>
</protein>